<accession>A0ABT2TY90</accession>
<sequence length="81" mass="9316">MIRYSDEMKVWLFDLAHGNLEEKDIIVGFIKYYVLFDCTIQDVKRDIIFHTNYGNCGCVSALNSLLIALEHIVSNTNEVMA</sequence>
<dbReference type="RefSeq" id="WP_158422855.1">
    <property type="nucleotide sequence ID" value="NZ_JAOQJL010000056.1"/>
</dbReference>
<keyword evidence="2" id="KW-1185">Reference proteome</keyword>
<name>A0ABT2TY90_9FIRM</name>
<protein>
    <submittedName>
        <fullName evidence="1">Uncharacterized protein</fullName>
    </submittedName>
</protein>
<comment type="caution">
    <text evidence="1">The sequence shown here is derived from an EMBL/GenBank/DDBJ whole genome shotgun (WGS) entry which is preliminary data.</text>
</comment>
<evidence type="ECO:0000313" key="2">
    <source>
        <dbReference type="Proteomes" id="UP001652409"/>
    </source>
</evidence>
<reference evidence="1 2" key="1">
    <citation type="journal article" date="2021" name="ISME Commun">
        <title>Automated analysis of genomic sequences facilitates high-throughput and comprehensive description of bacteria.</title>
        <authorList>
            <person name="Hitch T.C.A."/>
        </authorList>
    </citation>
    <scope>NUCLEOTIDE SEQUENCE [LARGE SCALE GENOMIC DNA]</scope>
    <source>
        <strain evidence="1 2">Sanger_23</strain>
    </source>
</reference>
<proteinExistence type="predicted"/>
<organism evidence="1 2">
    <name type="scientific">Blautia ammoniilytica</name>
    <dbReference type="NCBI Taxonomy" id="2981782"/>
    <lineage>
        <taxon>Bacteria</taxon>
        <taxon>Bacillati</taxon>
        <taxon>Bacillota</taxon>
        <taxon>Clostridia</taxon>
        <taxon>Lachnospirales</taxon>
        <taxon>Lachnospiraceae</taxon>
        <taxon>Blautia</taxon>
    </lineage>
</organism>
<evidence type="ECO:0000313" key="1">
    <source>
        <dbReference type="EMBL" id="MCU6767195.1"/>
    </source>
</evidence>
<dbReference type="EMBL" id="JAOQJL010000056">
    <property type="protein sequence ID" value="MCU6767195.1"/>
    <property type="molecule type" value="Genomic_DNA"/>
</dbReference>
<dbReference type="Proteomes" id="UP001652409">
    <property type="component" value="Unassembled WGS sequence"/>
</dbReference>
<gene>
    <name evidence="1" type="ORF">OCV61_17660</name>
</gene>